<name>A0A6N2K480_SALVM</name>
<protein>
    <submittedName>
        <fullName evidence="1">Uncharacterized protein</fullName>
    </submittedName>
</protein>
<organism evidence="1">
    <name type="scientific">Salix viminalis</name>
    <name type="common">Common osier</name>
    <name type="synonym">Basket willow</name>
    <dbReference type="NCBI Taxonomy" id="40686"/>
    <lineage>
        <taxon>Eukaryota</taxon>
        <taxon>Viridiplantae</taxon>
        <taxon>Streptophyta</taxon>
        <taxon>Embryophyta</taxon>
        <taxon>Tracheophyta</taxon>
        <taxon>Spermatophyta</taxon>
        <taxon>Magnoliopsida</taxon>
        <taxon>eudicotyledons</taxon>
        <taxon>Gunneridae</taxon>
        <taxon>Pentapetalae</taxon>
        <taxon>rosids</taxon>
        <taxon>fabids</taxon>
        <taxon>Malpighiales</taxon>
        <taxon>Salicaceae</taxon>
        <taxon>Saliceae</taxon>
        <taxon>Salix</taxon>
    </lineage>
</organism>
<evidence type="ECO:0000313" key="1">
    <source>
        <dbReference type="EMBL" id="VFU22354.1"/>
    </source>
</evidence>
<accession>A0A6N2K480</accession>
<proteinExistence type="predicted"/>
<gene>
    <name evidence="1" type="ORF">SVIM_LOCUS24180</name>
</gene>
<sequence length="67" mass="7638">MSAPPSSSGGKVEKLGMNCRPLDLRCKTNARAENLHQCRNTESVRGRMIIFYTLIRAWVAPYLWNEV</sequence>
<dbReference type="EMBL" id="CAADRP010000069">
    <property type="protein sequence ID" value="VFU22354.1"/>
    <property type="molecule type" value="Genomic_DNA"/>
</dbReference>
<reference evidence="1" key="1">
    <citation type="submission" date="2019-03" db="EMBL/GenBank/DDBJ databases">
        <authorList>
            <person name="Mank J."/>
            <person name="Almeida P."/>
        </authorList>
    </citation>
    <scope>NUCLEOTIDE SEQUENCE</scope>
    <source>
        <strain evidence="1">78183</strain>
    </source>
</reference>
<dbReference type="AlphaFoldDB" id="A0A6N2K480"/>